<evidence type="ECO:0000256" key="4">
    <source>
        <dbReference type="ARBA" id="ARBA00022679"/>
    </source>
</evidence>
<evidence type="ECO:0000256" key="8">
    <source>
        <dbReference type="ARBA" id="ARBA00022840"/>
    </source>
</evidence>
<dbReference type="InterPro" id="IPR011009">
    <property type="entry name" value="Kinase-like_dom_sf"/>
</dbReference>
<organism evidence="11 12">
    <name type="scientific">Mesorhabditis belari</name>
    <dbReference type="NCBI Taxonomy" id="2138241"/>
    <lineage>
        <taxon>Eukaryota</taxon>
        <taxon>Metazoa</taxon>
        <taxon>Ecdysozoa</taxon>
        <taxon>Nematoda</taxon>
        <taxon>Chromadorea</taxon>
        <taxon>Rhabditida</taxon>
        <taxon>Rhabditina</taxon>
        <taxon>Rhabditomorpha</taxon>
        <taxon>Rhabditoidea</taxon>
        <taxon>Rhabditidae</taxon>
        <taxon>Mesorhabditinae</taxon>
        <taxon>Mesorhabditis</taxon>
    </lineage>
</organism>
<dbReference type="SUPFAM" id="SSF56112">
    <property type="entry name" value="Protein kinase-like (PK-like)"/>
    <property type="match status" value="1"/>
</dbReference>
<evidence type="ECO:0000256" key="10">
    <source>
        <dbReference type="ARBA" id="ARBA00048679"/>
    </source>
</evidence>
<keyword evidence="6" id="KW-0547">Nucleotide-binding</keyword>
<dbReference type="GO" id="GO:0000408">
    <property type="term" value="C:EKC/KEOPS complex"/>
    <property type="evidence" value="ECO:0007669"/>
    <property type="project" value="UniProtKB-ARBA"/>
</dbReference>
<comment type="catalytic activity">
    <reaction evidence="9">
        <text>L-threonyl-[protein] + ATP = O-phospho-L-threonyl-[protein] + ADP + H(+)</text>
        <dbReference type="Rhea" id="RHEA:46608"/>
        <dbReference type="Rhea" id="RHEA-COMP:11060"/>
        <dbReference type="Rhea" id="RHEA-COMP:11605"/>
        <dbReference type="ChEBI" id="CHEBI:15378"/>
        <dbReference type="ChEBI" id="CHEBI:30013"/>
        <dbReference type="ChEBI" id="CHEBI:30616"/>
        <dbReference type="ChEBI" id="CHEBI:61977"/>
        <dbReference type="ChEBI" id="CHEBI:456216"/>
        <dbReference type="EC" id="2.7.11.1"/>
    </reaction>
</comment>
<keyword evidence="7" id="KW-0418">Kinase</keyword>
<dbReference type="GO" id="GO:0008033">
    <property type="term" value="P:tRNA processing"/>
    <property type="evidence" value="ECO:0007669"/>
    <property type="project" value="UniProtKB-KW"/>
</dbReference>
<keyword evidence="3" id="KW-0723">Serine/threonine-protein kinase</keyword>
<dbReference type="GO" id="GO:0005829">
    <property type="term" value="C:cytosol"/>
    <property type="evidence" value="ECO:0007669"/>
    <property type="project" value="TreeGrafter"/>
</dbReference>
<dbReference type="GO" id="GO:0005634">
    <property type="term" value="C:nucleus"/>
    <property type="evidence" value="ECO:0007669"/>
    <property type="project" value="TreeGrafter"/>
</dbReference>
<dbReference type="FunFam" id="3.30.200.20:FF:000201">
    <property type="entry name" value="TP53-regulating kinase isoform X1"/>
    <property type="match status" value="1"/>
</dbReference>
<evidence type="ECO:0000256" key="6">
    <source>
        <dbReference type="ARBA" id="ARBA00022741"/>
    </source>
</evidence>
<sequence>MNTAYNSLLDPDSLRQGAEAKLYDCVYLGKPAILKERFSKKYRHEELDKRLNFARLRAEIRGINKAQQVGVKTPAIYFVDTNRHILIMERVEGPTAKDWIESQRQRAEEEFKVQAKFGEVLGGEIAKIHLSGLATYISSISDSQIRVIAEDKGVDLYVLERAIQATHINCEHIVDAILNGYKSVNAKQGEAVMARLIAIRLRGRKRDMVG</sequence>
<evidence type="ECO:0000256" key="9">
    <source>
        <dbReference type="ARBA" id="ARBA00047899"/>
    </source>
</evidence>
<comment type="catalytic activity">
    <reaction evidence="10">
        <text>L-seryl-[protein] + ATP = O-phospho-L-seryl-[protein] + ADP + H(+)</text>
        <dbReference type="Rhea" id="RHEA:17989"/>
        <dbReference type="Rhea" id="RHEA-COMP:9863"/>
        <dbReference type="Rhea" id="RHEA-COMP:11604"/>
        <dbReference type="ChEBI" id="CHEBI:15378"/>
        <dbReference type="ChEBI" id="CHEBI:29999"/>
        <dbReference type="ChEBI" id="CHEBI:30616"/>
        <dbReference type="ChEBI" id="CHEBI:83421"/>
        <dbReference type="ChEBI" id="CHEBI:456216"/>
        <dbReference type="EC" id="2.7.11.1"/>
    </reaction>
</comment>
<dbReference type="Gene3D" id="1.10.510.10">
    <property type="entry name" value="Transferase(Phosphotransferase) domain 1"/>
    <property type="match status" value="1"/>
</dbReference>
<evidence type="ECO:0000313" key="12">
    <source>
        <dbReference type="WBParaSite" id="MBELARI_LOCUS758"/>
    </source>
</evidence>
<dbReference type="NCBIfam" id="TIGR03724">
    <property type="entry name" value="arch_bud32"/>
    <property type="match status" value="1"/>
</dbReference>
<evidence type="ECO:0000256" key="1">
    <source>
        <dbReference type="ARBA" id="ARBA00010630"/>
    </source>
</evidence>
<evidence type="ECO:0000313" key="11">
    <source>
        <dbReference type="Proteomes" id="UP000887575"/>
    </source>
</evidence>
<dbReference type="Proteomes" id="UP000887575">
    <property type="component" value="Unassembled WGS sequence"/>
</dbReference>
<evidence type="ECO:0000256" key="7">
    <source>
        <dbReference type="ARBA" id="ARBA00022777"/>
    </source>
</evidence>
<evidence type="ECO:0000256" key="5">
    <source>
        <dbReference type="ARBA" id="ARBA00022694"/>
    </source>
</evidence>
<name>A0AAF3FKC8_9BILA</name>
<dbReference type="GO" id="GO:0005524">
    <property type="term" value="F:ATP binding"/>
    <property type="evidence" value="ECO:0007669"/>
    <property type="project" value="UniProtKB-KW"/>
</dbReference>
<protein>
    <recommendedName>
        <fullName evidence="2">non-specific serine/threonine protein kinase</fullName>
        <ecNumber evidence="2">2.7.11.1</ecNumber>
    </recommendedName>
</protein>
<dbReference type="PANTHER" id="PTHR12209">
    <property type="entry name" value="NON-SPECIFIC SERINE/THREONINE PROTEIN KINASE"/>
    <property type="match status" value="1"/>
</dbReference>
<dbReference type="Gene3D" id="3.30.200.20">
    <property type="entry name" value="Phosphorylase Kinase, domain 1"/>
    <property type="match status" value="1"/>
</dbReference>
<dbReference type="WBParaSite" id="MBELARI_LOCUS758">
    <property type="protein sequence ID" value="MBELARI_LOCUS758"/>
    <property type="gene ID" value="MBELARI_LOCUS758"/>
</dbReference>
<keyword evidence="4" id="KW-0808">Transferase</keyword>
<dbReference type="GO" id="GO:0004674">
    <property type="term" value="F:protein serine/threonine kinase activity"/>
    <property type="evidence" value="ECO:0007669"/>
    <property type="project" value="UniProtKB-KW"/>
</dbReference>
<dbReference type="GO" id="GO:0070525">
    <property type="term" value="P:tRNA threonylcarbamoyladenosine metabolic process"/>
    <property type="evidence" value="ECO:0007669"/>
    <property type="project" value="TreeGrafter"/>
</dbReference>
<dbReference type="EC" id="2.7.11.1" evidence="2"/>
<dbReference type="AlphaFoldDB" id="A0AAF3FKC8"/>
<evidence type="ECO:0000256" key="3">
    <source>
        <dbReference type="ARBA" id="ARBA00022527"/>
    </source>
</evidence>
<proteinExistence type="inferred from homology"/>
<dbReference type="InterPro" id="IPR022495">
    <property type="entry name" value="Bud32"/>
</dbReference>
<dbReference type="PANTHER" id="PTHR12209:SF0">
    <property type="entry name" value="EKC_KEOPS COMPLEX SUBUNIT TP53RK"/>
    <property type="match status" value="1"/>
</dbReference>
<keyword evidence="5" id="KW-0819">tRNA processing</keyword>
<reference evidence="12" key="1">
    <citation type="submission" date="2024-02" db="UniProtKB">
        <authorList>
            <consortium name="WormBaseParasite"/>
        </authorList>
    </citation>
    <scope>IDENTIFICATION</scope>
</reference>
<accession>A0AAF3FKC8</accession>
<keyword evidence="8" id="KW-0067">ATP-binding</keyword>
<comment type="similarity">
    <text evidence="1">Belongs to the protein kinase superfamily. BUD32 family.</text>
</comment>
<keyword evidence="11" id="KW-1185">Reference proteome</keyword>
<evidence type="ECO:0000256" key="2">
    <source>
        <dbReference type="ARBA" id="ARBA00012513"/>
    </source>
</evidence>